<keyword evidence="1" id="KW-0862">Zinc</keyword>
<dbReference type="STRING" id="1224163.B841_05510"/>
<keyword evidence="1" id="KW-0479">Metal-binding</keyword>
<protein>
    <recommendedName>
        <fullName evidence="2">SWIM-type domain-containing protein</fullName>
    </recommendedName>
</protein>
<dbReference type="EMBL" id="CP003924">
    <property type="protein sequence ID" value="AGS34575.1"/>
    <property type="molecule type" value="Genomic_DNA"/>
</dbReference>
<dbReference type="HOGENOM" id="CLU_053146_0_0_11"/>
<dbReference type="PATRIC" id="fig|1224163.3.peg.1105"/>
<dbReference type="PANTHER" id="PTHR38133">
    <property type="entry name" value="SLR1429 PROTEIN"/>
    <property type="match status" value="1"/>
</dbReference>
<keyword evidence="4" id="KW-1185">Reference proteome</keyword>
<name>S5T1X2_9CORY</name>
<evidence type="ECO:0000256" key="1">
    <source>
        <dbReference type="PROSITE-ProRule" id="PRU00325"/>
    </source>
</evidence>
<feature type="domain" description="SWIM-type" evidence="2">
    <location>
        <begin position="132"/>
        <end position="167"/>
    </location>
</feature>
<dbReference type="PANTHER" id="PTHR38133:SF1">
    <property type="entry name" value="SLR1429 PROTEIN"/>
    <property type="match status" value="1"/>
</dbReference>
<evidence type="ECO:0000313" key="3">
    <source>
        <dbReference type="EMBL" id="AGS34575.1"/>
    </source>
</evidence>
<gene>
    <name evidence="3" type="ORF">B841_05510</name>
</gene>
<sequence length="267" mass="29606">MAARPQDDNVIYANFGARTRVTSAEETGPQRRENTYRTSGAIRVFDAAVSRSDQGRVNRGRQYHQAGNVIDLDIRNGSVHGHVAGSQNDPFTVTIALPYRSADDLDQVAQELARTTNGMSRARRGQLSDSVLDTLLAADAEDFRFICNCPDYVTVCKHVIAVADRLAEMLDADPPAVFRLRGMDLGRLEHAVMGQAQEVAKESQAEDSDLFWEGRPLPDLPDPQVAPALDDSDLDLLHKAMRMVSFTNVDQLRAVSDIEDLYDYLTR</sequence>
<accession>S5T1X2</accession>
<dbReference type="PROSITE" id="PS50966">
    <property type="entry name" value="ZF_SWIM"/>
    <property type="match status" value="1"/>
</dbReference>
<dbReference type="KEGG" id="cmd:B841_05510"/>
<organism evidence="3 4">
    <name type="scientific">Corynebacterium maris DSM 45190</name>
    <dbReference type="NCBI Taxonomy" id="1224163"/>
    <lineage>
        <taxon>Bacteria</taxon>
        <taxon>Bacillati</taxon>
        <taxon>Actinomycetota</taxon>
        <taxon>Actinomycetes</taxon>
        <taxon>Mycobacteriales</taxon>
        <taxon>Corynebacteriaceae</taxon>
        <taxon>Corynebacterium</taxon>
    </lineage>
</organism>
<keyword evidence="1" id="KW-0863">Zinc-finger</keyword>
<dbReference type="AlphaFoldDB" id="S5T1X2"/>
<reference evidence="3 4" key="1">
    <citation type="submission" date="2012-11" db="EMBL/GenBank/DDBJ databases">
        <title>The complete genome sequence of Corynebacterium maris Coryn-1 (=DSM 45190).</title>
        <authorList>
            <person name="Schaffert L."/>
            <person name="Albersmeier A."/>
            <person name="Kalinowski J."/>
            <person name="Ruckert C."/>
        </authorList>
    </citation>
    <scope>NUCLEOTIDE SEQUENCE [LARGE SCALE GENOMIC DNA]</scope>
    <source>
        <strain evidence="4">Coryn-1</strain>
    </source>
</reference>
<evidence type="ECO:0000259" key="2">
    <source>
        <dbReference type="PROSITE" id="PS50966"/>
    </source>
</evidence>
<evidence type="ECO:0000313" key="4">
    <source>
        <dbReference type="Proteomes" id="UP000015388"/>
    </source>
</evidence>
<dbReference type="GO" id="GO:0008270">
    <property type="term" value="F:zinc ion binding"/>
    <property type="evidence" value="ECO:0007669"/>
    <property type="project" value="UniProtKB-KW"/>
</dbReference>
<dbReference type="OrthoDB" id="188274at2"/>
<dbReference type="RefSeq" id="WP_020934508.1">
    <property type="nucleotide sequence ID" value="NC_021915.1"/>
</dbReference>
<dbReference type="Proteomes" id="UP000015388">
    <property type="component" value="Chromosome"/>
</dbReference>
<dbReference type="eggNOG" id="COG4279">
    <property type="taxonomic scope" value="Bacteria"/>
</dbReference>
<proteinExistence type="predicted"/>
<dbReference type="InterPro" id="IPR007527">
    <property type="entry name" value="Znf_SWIM"/>
</dbReference>